<dbReference type="GO" id="GO:0015031">
    <property type="term" value="P:protein transport"/>
    <property type="evidence" value="ECO:0007669"/>
    <property type="project" value="UniProtKB-KW"/>
</dbReference>
<comment type="caution">
    <text evidence="13">The sequence shown here is derived from an EMBL/GenBank/DDBJ whole genome shotgun (WGS) entry which is preliminary data.</text>
</comment>
<dbReference type="FunFam" id="1.20.5.110:FF:000011">
    <property type="entry name" value="B-cell receptor-associated protein 29"/>
    <property type="match status" value="1"/>
</dbReference>
<evidence type="ECO:0000256" key="1">
    <source>
        <dbReference type="ARBA" id="ARBA00004477"/>
    </source>
</evidence>
<evidence type="ECO:0000256" key="10">
    <source>
        <dbReference type="ARBA" id="ARBA00023136"/>
    </source>
</evidence>
<keyword evidence="3" id="KW-0813">Transport</keyword>
<accession>A0A0B2US02</accession>
<proteinExistence type="inferred from homology"/>
<evidence type="ECO:0000256" key="4">
    <source>
        <dbReference type="ARBA" id="ARBA00022692"/>
    </source>
</evidence>
<dbReference type="InterPro" id="IPR041672">
    <property type="entry name" value="Bap31/Bap29_C"/>
</dbReference>
<name>A0A0B2US02_TOXCA</name>
<evidence type="ECO:0000256" key="9">
    <source>
        <dbReference type="ARBA" id="ARBA00023054"/>
    </source>
</evidence>
<dbReference type="OrthoDB" id="435607at2759"/>
<dbReference type="Gene3D" id="1.20.5.110">
    <property type="match status" value="1"/>
</dbReference>
<protein>
    <recommendedName>
        <fullName evidence="12">Bap31/Bap29 cytoplasmic coiled-coil domain-containing protein</fullName>
    </recommendedName>
</protein>
<gene>
    <name evidence="13" type="ORF">Tcan_02808</name>
</gene>
<keyword evidence="7" id="KW-0653">Protein transport</keyword>
<feature type="non-terminal residue" evidence="13">
    <location>
        <position position="1"/>
    </location>
</feature>
<evidence type="ECO:0000256" key="8">
    <source>
        <dbReference type="ARBA" id="ARBA00022989"/>
    </source>
</evidence>
<evidence type="ECO:0000313" key="14">
    <source>
        <dbReference type="Proteomes" id="UP000031036"/>
    </source>
</evidence>
<dbReference type="Pfam" id="PF18035">
    <property type="entry name" value="Bap31_Bap29_C"/>
    <property type="match status" value="1"/>
</dbReference>
<dbReference type="GO" id="GO:0005789">
    <property type="term" value="C:endoplasmic reticulum membrane"/>
    <property type="evidence" value="ECO:0007669"/>
    <property type="project" value="UniProtKB-SubCell"/>
</dbReference>
<evidence type="ECO:0000256" key="3">
    <source>
        <dbReference type="ARBA" id="ARBA00022448"/>
    </source>
</evidence>
<feature type="region of interest" description="Disordered" evidence="11">
    <location>
        <begin position="1"/>
        <end position="37"/>
    </location>
</feature>
<feature type="domain" description="Bap31/Bap29 cytoplasmic coiled-coil" evidence="12">
    <location>
        <begin position="13"/>
        <end position="63"/>
    </location>
</feature>
<keyword evidence="10" id="KW-0472">Membrane</keyword>
<reference evidence="13 14" key="1">
    <citation type="submission" date="2014-11" db="EMBL/GenBank/DDBJ databases">
        <title>Genetic blueprint of the zoonotic pathogen Toxocara canis.</title>
        <authorList>
            <person name="Zhu X.-Q."/>
            <person name="Korhonen P.K."/>
            <person name="Cai H."/>
            <person name="Young N.D."/>
            <person name="Nejsum P."/>
            <person name="von Samson-Himmelstjerna G."/>
            <person name="Boag P.R."/>
            <person name="Tan P."/>
            <person name="Li Q."/>
            <person name="Min J."/>
            <person name="Yang Y."/>
            <person name="Wang X."/>
            <person name="Fang X."/>
            <person name="Hall R.S."/>
            <person name="Hofmann A."/>
            <person name="Sternberg P.W."/>
            <person name="Jex A.R."/>
            <person name="Gasser R.B."/>
        </authorList>
    </citation>
    <scope>NUCLEOTIDE SEQUENCE [LARGE SCALE GENOMIC DNA]</scope>
    <source>
        <strain evidence="13">PN_DK_2014</strain>
    </source>
</reference>
<keyword evidence="6" id="KW-0256">Endoplasmic reticulum</keyword>
<keyword evidence="8" id="KW-1133">Transmembrane helix</keyword>
<evidence type="ECO:0000256" key="11">
    <source>
        <dbReference type="SAM" id="MobiDB-lite"/>
    </source>
</evidence>
<evidence type="ECO:0000256" key="7">
    <source>
        <dbReference type="ARBA" id="ARBA00022927"/>
    </source>
</evidence>
<evidence type="ECO:0000313" key="13">
    <source>
        <dbReference type="EMBL" id="KHN72183.1"/>
    </source>
</evidence>
<sequence length="65" mass="7495">GSDSEKVKELEREVDEMSKKMKSAQNDRDAMKEQAEGLQREYDRVCQLLSEHKNASGDHKSKKID</sequence>
<keyword evidence="5" id="KW-0053">Apoptosis</keyword>
<evidence type="ECO:0000256" key="2">
    <source>
        <dbReference type="ARBA" id="ARBA00007956"/>
    </source>
</evidence>
<dbReference type="SUPFAM" id="SSF58042">
    <property type="entry name" value="Outer membrane lipoprotein"/>
    <property type="match status" value="1"/>
</dbReference>
<keyword evidence="9" id="KW-0175">Coiled coil</keyword>
<organism evidence="13 14">
    <name type="scientific">Toxocara canis</name>
    <name type="common">Canine roundworm</name>
    <dbReference type="NCBI Taxonomy" id="6265"/>
    <lineage>
        <taxon>Eukaryota</taxon>
        <taxon>Metazoa</taxon>
        <taxon>Ecdysozoa</taxon>
        <taxon>Nematoda</taxon>
        <taxon>Chromadorea</taxon>
        <taxon>Rhabditida</taxon>
        <taxon>Spirurina</taxon>
        <taxon>Ascaridomorpha</taxon>
        <taxon>Ascaridoidea</taxon>
        <taxon>Toxocaridae</taxon>
        <taxon>Toxocara</taxon>
    </lineage>
</organism>
<dbReference type="EMBL" id="JPKZ01003286">
    <property type="protein sequence ID" value="KHN72183.1"/>
    <property type="molecule type" value="Genomic_DNA"/>
</dbReference>
<dbReference type="STRING" id="6265.A0A0B2US02"/>
<dbReference type="AlphaFoldDB" id="A0A0B2US02"/>
<keyword evidence="4" id="KW-0812">Transmembrane</keyword>
<dbReference type="Proteomes" id="UP000031036">
    <property type="component" value="Unassembled WGS sequence"/>
</dbReference>
<keyword evidence="14" id="KW-1185">Reference proteome</keyword>
<evidence type="ECO:0000256" key="5">
    <source>
        <dbReference type="ARBA" id="ARBA00022703"/>
    </source>
</evidence>
<comment type="similarity">
    <text evidence="2">Belongs to the BCAP29/BCAP31 family.</text>
</comment>
<comment type="subcellular location">
    <subcellularLocation>
        <location evidence="1">Endoplasmic reticulum membrane</location>
        <topology evidence="1">Multi-pass membrane protein</topology>
    </subcellularLocation>
</comment>
<dbReference type="GO" id="GO:0006915">
    <property type="term" value="P:apoptotic process"/>
    <property type="evidence" value="ECO:0007669"/>
    <property type="project" value="UniProtKB-KW"/>
</dbReference>
<evidence type="ECO:0000259" key="12">
    <source>
        <dbReference type="Pfam" id="PF18035"/>
    </source>
</evidence>
<evidence type="ECO:0000256" key="6">
    <source>
        <dbReference type="ARBA" id="ARBA00022824"/>
    </source>
</evidence>